<feature type="compositionally biased region" description="Basic and acidic residues" evidence="1">
    <location>
        <begin position="563"/>
        <end position="575"/>
    </location>
</feature>
<evidence type="ECO:0000313" key="4">
    <source>
        <dbReference type="Proteomes" id="UP000566819"/>
    </source>
</evidence>
<dbReference type="Proteomes" id="UP000566819">
    <property type="component" value="Unassembled WGS sequence"/>
</dbReference>
<feature type="region of interest" description="Disordered" evidence="1">
    <location>
        <begin position="527"/>
        <end position="598"/>
    </location>
</feature>
<accession>A0A8H4RX85</accession>
<dbReference type="AlphaFoldDB" id="A0A8H4RX85"/>
<keyword evidence="4" id="KW-1185">Reference proteome</keyword>
<feature type="region of interest" description="Disordered" evidence="1">
    <location>
        <begin position="274"/>
        <end position="397"/>
    </location>
</feature>
<dbReference type="InterPro" id="IPR001660">
    <property type="entry name" value="SAM"/>
</dbReference>
<feature type="compositionally biased region" description="Basic and acidic residues" evidence="1">
    <location>
        <begin position="336"/>
        <end position="350"/>
    </location>
</feature>
<evidence type="ECO:0000256" key="1">
    <source>
        <dbReference type="SAM" id="MobiDB-lite"/>
    </source>
</evidence>
<evidence type="ECO:0000313" key="3">
    <source>
        <dbReference type="EMBL" id="KAF4636639.1"/>
    </source>
</evidence>
<feature type="compositionally biased region" description="Low complexity" evidence="1">
    <location>
        <begin position="351"/>
        <end position="360"/>
    </location>
</feature>
<feature type="compositionally biased region" description="Low complexity" evidence="1">
    <location>
        <begin position="277"/>
        <end position="289"/>
    </location>
</feature>
<name>A0A8H4RX85_9HELO</name>
<sequence length="598" mass="68733">MEAASPRQRKRKFSAISGTTSHEYRRITLQDFTLFKTTDAGKTLVWDFIKKAWTPWDPKRDTKAARDFLWNATREILRVQYFSTHLCEVKRLRKWIPGIYVEEAWSLEDWEKKIRWQQSLWDGQMIMQAIGYTIMPVWKERQGYPLRPFTEETKTSRMAFFLEQAATDFKALDSFMSTMAMSLDWKTISKKETDADNQLYDWAVRSLAVGANLMFELGIEAPFAESGKRLKPEETKKRHKEWLALSRNEKPPPYDETPLAEIFWASLSASDIEADLPSSHSESESGPEMEPMPKKRQTIPNPNRVSLSDLVGKARQQRSAKEAARSNILSQSQFEEELRRGKFRDDHLEESTSSASVRTSPSRELHAGPRATSQTRQNQHHPNIDPQASRVEPASVVPLCPPKNKSERLAILHQVNDNPKYTTLKVLRWNDEEISTWFESVMKVSPVDVRTFSSYQFRAGKLNGKVLLNLVQKDIIGSERLEIESQEARIRLWKIVRQFQNRVKRNDKELARRAAIMFPKISEDLIDGADEEGQNTRGGVQMNGHEDKRERNGLLGDSPIRQNTRDKGKGRDMGTERAPVSSPNHGEEASDARGMATI</sequence>
<dbReference type="EMBL" id="JAAMPI010000056">
    <property type="protein sequence ID" value="KAF4636639.1"/>
    <property type="molecule type" value="Genomic_DNA"/>
</dbReference>
<proteinExistence type="predicted"/>
<gene>
    <name evidence="3" type="ORF">G7Y89_g1447</name>
</gene>
<feature type="compositionally biased region" description="Polar residues" evidence="1">
    <location>
        <begin position="371"/>
        <end position="381"/>
    </location>
</feature>
<evidence type="ECO:0000259" key="2">
    <source>
        <dbReference type="PROSITE" id="PS50105"/>
    </source>
</evidence>
<organism evidence="3 4">
    <name type="scientific">Cudoniella acicularis</name>
    <dbReference type="NCBI Taxonomy" id="354080"/>
    <lineage>
        <taxon>Eukaryota</taxon>
        <taxon>Fungi</taxon>
        <taxon>Dikarya</taxon>
        <taxon>Ascomycota</taxon>
        <taxon>Pezizomycotina</taxon>
        <taxon>Leotiomycetes</taxon>
        <taxon>Helotiales</taxon>
        <taxon>Tricladiaceae</taxon>
        <taxon>Cudoniella</taxon>
    </lineage>
</organism>
<protein>
    <recommendedName>
        <fullName evidence="2">SAM domain-containing protein</fullName>
    </recommendedName>
</protein>
<comment type="caution">
    <text evidence="3">The sequence shown here is derived from an EMBL/GenBank/DDBJ whole genome shotgun (WGS) entry which is preliminary data.</text>
</comment>
<reference evidence="3 4" key="1">
    <citation type="submission" date="2020-03" db="EMBL/GenBank/DDBJ databases">
        <title>Draft Genome Sequence of Cudoniella acicularis.</title>
        <authorList>
            <person name="Buettner E."/>
            <person name="Kellner H."/>
        </authorList>
    </citation>
    <scope>NUCLEOTIDE SEQUENCE [LARGE SCALE GENOMIC DNA]</scope>
    <source>
        <strain evidence="3 4">DSM 108380</strain>
    </source>
</reference>
<dbReference type="PROSITE" id="PS50105">
    <property type="entry name" value="SAM_DOMAIN"/>
    <property type="match status" value="1"/>
</dbReference>
<dbReference type="OrthoDB" id="10351496at2759"/>
<feature type="domain" description="SAM" evidence="2">
    <location>
        <begin position="429"/>
        <end position="502"/>
    </location>
</feature>